<dbReference type="HOGENOM" id="CLU_078575_2_0_1"/>
<proteinExistence type="predicted"/>
<evidence type="ECO:0000313" key="1">
    <source>
        <dbReference type="EMBL" id="KIJ06306.1"/>
    </source>
</evidence>
<dbReference type="AlphaFoldDB" id="A0A0C9TG85"/>
<reference evidence="2" key="2">
    <citation type="submission" date="2015-01" db="EMBL/GenBank/DDBJ databases">
        <title>Evolutionary Origins and Diversification of the Mycorrhizal Mutualists.</title>
        <authorList>
            <consortium name="DOE Joint Genome Institute"/>
            <consortium name="Mycorrhizal Genomics Consortium"/>
            <person name="Kohler A."/>
            <person name="Kuo A."/>
            <person name="Nagy L.G."/>
            <person name="Floudas D."/>
            <person name="Copeland A."/>
            <person name="Barry K.W."/>
            <person name="Cichocki N."/>
            <person name="Veneault-Fourrey C."/>
            <person name="LaButti K."/>
            <person name="Lindquist E.A."/>
            <person name="Lipzen A."/>
            <person name="Lundell T."/>
            <person name="Morin E."/>
            <person name="Murat C."/>
            <person name="Riley R."/>
            <person name="Ohm R."/>
            <person name="Sun H."/>
            <person name="Tunlid A."/>
            <person name="Henrissat B."/>
            <person name="Grigoriev I.V."/>
            <person name="Hibbett D.S."/>
            <person name="Martin F."/>
        </authorList>
    </citation>
    <scope>NUCLEOTIDE SEQUENCE [LARGE SCALE GENOMIC DNA]</scope>
    <source>
        <strain evidence="2">ATCC 200175</strain>
    </source>
</reference>
<evidence type="ECO:0008006" key="3">
    <source>
        <dbReference type="Google" id="ProtNLM"/>
    </source>
</evidence>
<reference evidence="1 2" key="1">
    <citation type="submission" date="2014-06" db="EMBL/GenBank/DDBJ databases">
        <authorList>
            <consortium name="DOE Joint Genome Institute"/>
            <person name="Kuo A."/>
            <person name="Kohler A."/>
            <person name="Nagy L.G."/>
            <person name="Floudas D."/>
            <person name="Copeland A."/>
            <person name="Barry K.W."/>
            <person name="Cichocki N."/>
            <person name="Veneault-Fourrey C."/>
            <person name="LaButti K."/>
            <person name="Lindquist E.A."/>
            <person name="Lipzen A."/>
            <person name="Lundell T."/>
            <person name="Morin E."/>
            <person name="Murat C."/>
            <person name="Sun H."/>
            <person name="Tunlid A."/>
            <person name="Henrissat B."/>
            <person name="Grigoriev I.V."/>
            <person name="Hibbett D.S."/>
            <person name="Martin F."/>
            <person name="Nordberg H.P."/>
            <person name="Cantor M.N."/>
            <person name="Hua S.X."/>
        </authorList>
    </citation>
    <scope>NUCLEOTIDE SEQUENCE [LARGE SCALE GENOMIC DNA]</scope>
    <source>
        <strain evidence="1 2">ATCC 200175</strain>
    </source>
</reference>
<gene>
    <name evidence="1" type="ORF">PAXINDRAFT_20491</name>
</gene>
<protein>
    <recommendedName>
        <fullName evidence="3">Retrotransposon Copia-like N-terminal domain-containing protein</fullName>
    </recommendedName>
</protein>
<keyword evidence="2" id="KW-1185">Reference proteome</keyword>
<sequence length="144" mass="16504">MAEIPALRMDGQNWPTWCANLKEALNELGISASISQTMPNPYNKQVNALAKCTIASTIPDSLFLRILRFKSAYKCFETLRNLFEKPTTTTAVQYELRSDKYKQEAAYRLEMATDVHDMSRCDKLRSDKYKQEAAYRLEMATDGC</sequence>
<name>A0A0C9TG85_PAXIN</name>
<organism evidence="1 2">
    <name type="scientific">Paxillus involutus ATCC 200175</name>
    <dbReference type="NCBI Taxonomy" id="664439"/>
    <lineage>
        <taxon>Eukaryota</taxon>
        <taxon>Fungi</taxon>
        <taxon>Dikarya</taxon>
        <taxon>Basidiomycota</taxon>
        <taxon>Agaricomycotina</taxon>
        <taxon>Agaricomycetes</taxon>
        <taxon>Agaricomycetidae</taxon>
        <taxon>Boletales</taxon>
        <taxon>Paxilineae</taxon>
        <taxon>Paxillaceae</taxon>
        <taxon>Paxillus</taxon>
    </lineage>
</organism>
<dbReference type="Proteomes" id="UP000053647">
    <property type="component" value="Unassembled WGS sequence"/>
</dbReference>
<evidence type="ECO:0000313" key="2">
    <source>
        <dbReference type="Proteomes" id="UP000053647"/>
    </source>
</evidence>
<dbReference type="EMBL" id="KN820389">
    <property type="protein sequence ID" value="KIJ06306.1"/>
    <property type="molecule type" value="Genomic_DNA"/>
</dbReference>
<accession>A0A0C9TG85</accession>
<dbReference type="OrthoDB" id="2705854at2759"/>